<proteinExistence type="predicted"/>
<dbReference type="Proteomes" id="UP000028582">
    <property type="component" value="Unassembled WGS sequence"/>
</dbReference>
<dbReference type="EMBL" id="ANJA01000339">
    <property type="protein sequence ID" value="ETO84282.1"/>
    <property type="molecule type" value="Genomic_DNA"/>
</dbReference>
<accession>A0A081AZH1</accession>
<name>A0A081AZH1_PHYNI</name>
<comment type="caution">
    <text evidence="1">The sequence shown here is derived from an EMBL/GenBank/DDBJ whole genome shotgun (WGS) entry which is preliminary data.</text>
</comment>
<evidence type="ECO:0000313" key="1">
    <source>
        <dbReference type="EMBL" id="ETO84282.1"/>
    </source>
</evidence>
<sequence length="114" mass="12872">DVLTTLGIDVDRQLEQLVGSDTADEDPVNCNDDFEIGVEGDSEVRVAVEELADKAIDNGFPRERRGDLLKIAVMFDFWRLKFGGDPPAKVPPLLVKLRMVLNHRSVRRGRIRRT</sequence>
<feature type="non-terminal residue" evidence="1">
    <location>
        <position position="1"/>
    </location>
</feature>
<evidence type="ECO:0000313" key="2">
    <source>
        <dbReference type="Proteomes" id="UP000028582"/>
    </source>
</evidence>
<reference evidence="1 2" key="1">
    <citation type="submission" date="2013-11" db="EMBL/GenBank/DDBJ databases">
        <title>The Genome Sequence of Phytophthora parasitica P1976.</title>
        <authorList>
            <consortium name="The Broad Institute Genomics Platform"/>
            <person name="Russ C."/>
            <person name="Tyler B."/>
            <person name="Panabieres F."/>
            <person name="Shan W."/>
            <person name="Tripathy S."/>
            <person name="Grunwald N."/>
            <person name="Machado M."/>
            <person name="Johnson C.S."/>
            <person name="Walker B."/>
            <person name="Young S."/>
            <person name="Zeng Q."/>
            <person name="Gargeya S."/>
            <person name="Fitzgerald M."/>
            <person name="Haas B."/>
            <person name="Abouelleil A."/>
            <person name="Allen A.W."/>
            <person name="Alvarado L."/>
            <person name="Arachchi H.M."/>
            <person name="Berlin A.M."/>
            <person name="Chapman S.B."/>
            <person name="Gainer-Dewar J."/>
            <person name="Goldberg J."/>
            <person name="Griggs A."/>
            <person name="Gujja S."/>
            <person name="Hansen M."/>
            <person name="Howarth C."/>
            <person name="Imamovic A."/>
            <person name="Ireland A."/>
            <person name="Larimer J."/>
            <person name="McCowan C."/>
            <person name="Murphy C."/>
            <person name="Pearson M."/>
            <person name="Poon T.W."/>
            <person name="Priest M."/>
            <person name="Roberts A."/>
            <person name="Saif S."/>
            <person name="Shea T."/>
            <person name="Sisk P."/>
            <person name="Sykes S."/>
            <person name="Wortman J."/>
            <person name="Nusbaum C."/>
            <person name="Birren B."/>
        </authorList>
    </citation>
    <scope>NUCLEOTIDE SEQUENCE [LARGE SCALE GENOMIC DNA]</scope>
    <source>
        <strain evidence="1 2">P1976</strain>
    </source>
</reference>
<gene>
    <name evidence="1" type="ORF">F444_01796</name>
</gene>
<protein>
    <submittedName>
        <fullName evidence="1">Uncharacterized protein</fullName>
    </submittedName>
</protein>
<dbReference type="AlphaFoldDB" id="A0A081AZH1"/>
<organism evidence="1 2">
    <name type="scientific">Phytophthora nicotianae P1976</name>
    <dbReference type="NCBI Taxonomy" id="1317066"/>
    <lineage>
        <taxon>Eukaryota</taxon>
        <taxon>Sar</taxon>
        <taxon>Stramenopiles</taxon>
        <taxon>Oomycota</taxon>
        <taxon>Peronosporomycetes</taxon>
        <taxon>Peronosporales</taxon>
        <taxon>Peronosporaceae</taxon>
        <taxon>Phytophthora</taxon>
    </lineage>
</organism>